<feature type="compositionally biased region" description="Low complexity" evidence="2">
    <location>
        <begin position="77"/>
        <end position="90"/>
    </location>
</feature>
<feature type="chain" id="PRO_5042086717" evidence="3">
    <location>
        <begin position="21"/>
        <end position="509"/>
    </location>
</feature>
<evidence type="ECO:0000313" key="5">
    <source>
        <dbReference type="Proteomes" id="UP001218218"/>
    </source>
</evidence>
<protein>
    <submittedName>
        <fullName evidence="4">Uncharacterized protein</fullName>
    </submittedName>
</protein>
<name>A0AAD7AHZ1_9AGAR</name>
<dbReference type="Proteomes" id="UP001218218">
    <property type="component" value="Unassembled WGS sequence"/>
</dbReference>
<feature type="signal peptide" evidence="3">
    <location>
        <begin position="1"/>
        <end position="20"/>
    </location>
</feature>
<organism evidence="4 5">
    <name type="scientific">Mycena albidolilacea</name>
    <dbReference type="NCBI Taxonomy" id="1033008"/>
    <lineage>
        <taxon>Eukaryota</taxon>
        <taxon>Fungi</taxon>
        <taxon>Dikarya</taxon>
        <taxon>Basidiomycota</taxon>
        <taxon>Agaricomycotina</taxon>
        <taxon>Agaricomycetes</taxon>
        <taxon>Agaricomycetidae</taxon>
        <taxon>Agaricales</taxon>
        <taxon>Marasmiineae</taxon>
        <taxon>Mycenaceae</taxon>
        <taxon>Mycena</taxon>
    </lineage>
</organism>
<evidence type="ECO:0000256" key="2">
    <source>
        <dbReference type="SAM" id="MobiDB-lite"/>
    </source>
</evidence>
<proteinExistence type="predicted"/>
<keyword evidence="1" id="KW-0175">Coiled coil</keyword>
<feature type="region of interest" description="Disordered" evidence="2">
    <location>
        <begin position="488"/>
        <end position="509"/>
    </location>
</feature>
<feature type="region of interest" description="Disordered" evidence="2">
    <location>
        <begin position="424"/>
        <end position="443"/>
    </location>
</feature>
<reference evidence="4" key="1">
    <citation type="submission" date="2023-03" db="EMBL/GenBank/DDBJ databases">
        <title>Massive genome expansion in bonnet fungi (Mycena s.s.) driven by repeated elements and novel gene families across ecological guilds.</title>
        <authorList>
            <consortium name="Lawrence Berkeley National Laboratory"/>
            <person name="Harder C.B."/>
            <person name="Miyauchi S."/>
            <person name="Viragh M."/>
            <person name="Kuo A."/>
            <person name="Thoen E."/>
            <person name="Andreopoulos B."/>
            <person name="Lu D."/>
            <person name="Skrede I."/>
            <person name="Drula E."/>
            <person name="Henrissat B."/>
            <person name="Morin E."/>
            <person name="Kohler A."/>
            <person name="Barry K."/>
            <person name="LaButti K."/>
            <person name="Morin E."/>
            <person name="Salamov A."/>
            <person name="Lipzen A."/>
            <person name="Mereny Z."/>
            <person name="Hegedus B."/>
            <person name="Baldrian P."/>
            <person name="Stursova M."/>
            <person name="Weitz H."/>
            <person name="Taylor A."/>
            <person name="Grigoriev I.V."/>
            <person name="Nagy L.G."/>
            <person name="Martin F."/>
            <person name="Kauserud H."/>
        </authorList>
    </citation>
    <scope>NUCLEOTIDE SEQUENCE</scope>
    <source>
        <strain evidence="4">CBHHK002</strain>
    </source>
</reference>
<accession>A0AAD7AHZ1</accession>
<gene>
    <name evidence="4" type="ORF">DFH08DRAFT_1038166</name>
</gene>
<dbReference type="EMBL" id="JARIHO010000006">
    <property type="protein sequence ID" value="KAJ7359437.1"/>
    <property type="molecule type" value="Genomic_DNA"/>
</dbReference>
<sequence length="509" mass="54930">MHYKALLVAMNLLHVPDTSTSHICTSRAAAAYPSPTVPTPTPPMPLPMPMPLPIPSLTPDWPPYIPRFTPIPPPGPTLSSPTNSSASSPPLFSPSPSPPLSICFFCVQSGLSPEFVMLSDILTLNRFAKPSSCAHRRLSPTPTLSFSFHTRIIPLPNNAHARAPMQDTRPPMTLPVLPDRARACRDGEGRRRCRAQDLWPFPSSLPRFFFPFSFPIDRPPRGPANLVKIFPAARAENIPPAAGGVDAQRGTAQRQDYHEVHEIDAQLAAAAVAASLSSAKATGEEELQDRLARVNERNRKANAESIRKAEMLEAERKKRERKSMREGGGVVAERFPLGATETERGNAPEAREWLPDTAEVDVERSSEVEPDTDLEALDPETALTRRCASLSSFDAELPPSVGVLFAVVGLENNHALKNELSPKQPHIPPSLPHRQPALNARSSTAPMPLTMPCRTYVAGAACGSSSCAESSPDPRCACGLYVMGAKGESGANSDSHDSAEEEKEGKGAD</sequence>
<evidence type="ECO:0000256" key="1">
    <source>
        <dbReference type="SAM" id="Coils"/>
    </source>
</evidence>
<dbReference type="AlphaFoldDB" id="A0AAD7AHZ1"/>
<keyword evidence="5" id="KW-1185">Reference proteome</keyword>
<keyword evidence="3" id="KW-0732">Signal</keyword>
<evidence type="ECO:0000313" key="4">
    <source>
        <dbReference type="EMBL" id="KAJ7359437.1"/>
    </source>
</evidence>
<feature type="coiled-coil region" evidence="1">
    <location>
        <begin position="284"/>
        <end position="322"/>
    </location>
</feature>
<comment type="caution">
    <text evidence="4">The sequence shown here is derived from an EMBL/GenBank/DDBJ whole genome shotgun (WGS) entry which is preliminary data.</text>
</comment>
<feature type="region of interest" description="Disordered" evidence="2">
    <location>
        <begin position="72"/>
        <end position="92"/>
    </location>
</feature>
<feature type="compositionally biased region" description="Basic and acidic residues" evidence="2">
    <location>
        <begin position="494"/>
        <end position="509"/>
    </location>
</feature>
<evidence type="ECO:0000256" key="3">
    <source>
        <dbReference type="SAM" id="SignalP"/>
    </source>
</evidence>